<evidence type="ECO:0000256" key="2">
    <source>
        <dbReference type="SAM" id="MobiDB-lite"/>
    </source>
</evidence>
<gene>
    <name evidence="4" type="ORF">BA92_02785</name>
    <name evidence="5" type="ORF">IE90_01985</name>
</gene>
<feature type="compositionally biased region" description="Basic and acidic residues" evidence="2">
    <location>
        <begin position="79"/>
        <end position="88"/>
    </location>
</feature>
<dbReference type="InterPro" id="IPR035979">
    <property type="entry name" value="RBD_domain_sf"/>
</dbReference>
<dbReference type="PANTHER" id="PTHR48027">
    <property type="entry name" value="HETEROGENEOUS NUCLEAR RIBONUCLEOPROTEIN 87F-RELATED"/>
    <property type="match status" value="1"/>
</dbReference>
<sequence>MNIFVAKLSSTTTGEDLQALFSEHGTVSSAKVITDRETGNSKCFGFVEMEDETEGFNAINALNETEFKGRKIVVKKARPKEEGGDSRGQRYHRERRFNSED</sequence>
<dbReference type="InterPro" id="IPR052462">
    <property type="entry name" value="SLIRP/GR-RBP-like"/>
</dbReference>
<evidence type="ECO:0000256" key="1">
    <source>
        <dbReference type="ARBA" id="ARBA00022884"/>
    </source>
</evidence>
<dbReference type="Proteomes" id="UP000031937">
    <property type="component" value="Unassembled WGS sequence"/>
</dbReference>
<protein>
    <submittedName>
        <fullName evidence="4">RNA-binding protein</fullName>
    </submittedName>
</protein>
<comment type="caution">
    <text evidence="4">The sequence shown here is derived from an EMBL/GenBank/DDBJ whole genome shotgun (WGS) entry which is preliminary data.</text>
</comment>
<dbReference type="AlphaFoldDB" id="A0A0C3RK80"/>
<accession>A0A0C3RK80</accession>
<proteinExistence type="predicted"/>
<name>A0A0C3RK80_9PORP</name>
<evidence type="ECO:0000313" key="6">
    <source>
        <dbReference type="Proteomes" id="UP000031937"/>
    </source>
</evidence>
<evidence type="ECO:0000313" key="4">
    <source>
        <dbReference type="EMBL" id="KIO46799.1"/>
    </source>
</evidence>
<dbReference type="Gene3D" id="3.30.70.330">
    <property type="match status" value="1"/>
</dbReference>
<dbReference type="RefSeq" id="WP_041502244.1">
    <property type="nucleotide sequence ID" value="NZ_JPIT01000008.1"/>
</dbReference>
<evidence type="ECO:0000313" key="7">
    <source>
        <dbReference type="Proteomes" id="UP000031980"/>
    </source>
</evidence>
<keyword evidence="7" id="KW-1185">Reference proteome</keyword>
<keyword evidence="1" id="KW-0694">RNA-binding</keyword>
<organism evidence="4 7">
    <name type="scientific">Sanguibacteroides justesenii</name>
    <dbReference type="NCBI Taxonomy" id="1547597"/>
    <lineage>
        <taxon>Bacteria</taxon>
        <taxon>Pseudomonadati</taxon>
        <taxon>Bacteroidota</taxon>
        <taxon>Bacteroidia</taxon>
        <taxon>Bacteroidales</taxon>
        <taxon>Porphyromonadaceae</taxon>
        <taxon>Sanguibacteroides</taxon>
    </lineage>
</organism>
<feature type="domain" description="RRM" evidence="3">
    <location>
        <begin position="1"/>
        <end position="79"/>
    </location>
</feature>
<reference evidence="5 6" key="2">
    <citation type="submission" date="2014-07" db="EMBL/GenBank/DDBJ databases">
        <title>Porphyromonadaceae bacterium OUH 334697 = ATCC BAA-2682 = DSM 28341 draft genome.</title>
        <authorList>
            <person name="Sydenham T.V."/>
            <person name="Hasman H."/>
            <person name="Justesen U.S."/>
        </authorList>
    </citation>
    <scope>NUCLEOTIDE SEQUENCE [LARGE SCALE GENOMIC DNA]</scope>
    <source>
        <strain evidence="5 6">OUH 334697</strain>
    </source>
</reference>
<dbReference type="GO" id="GO:0003723">
    <property type="term" value="F:RNA binding"/>
    <property type="evidence" value="ECO:0007669"/>
    <property type="project" value="UniProtKB-KW"/>
</dbReference>
<reference evidence="4 7" key="1">
    <citation type="submission" date="2014-07" db="EMBL/GenBank/DDBJ databases">
        <title>Porphyromonadaceae bacterium OUH 308042 = ATCC BAA-2681 = DSM 28342 draft genome.</title>
        <authorList>
            <person name="Sydenham T.V."/>
            <person name="Hasman H."/>
            <person name="Justensen U.S."/>
        </authorList>
    </citation>
    <scope>NUCLEOTIDE SEQUENCE [LARGE SCALE GENOMIC DNA]</scope>
    <source>
        <strain evidence="4 7">OUH 308042</strain>
    </source>
</reference>
<dbReference type="EMBL" id="JPIT01000008">
    <property type="protein sequence ID" value="KIO46820.1"/>
    <property type="molecule type" value="Genomic_DNA"/>
</dbReference>
<dbReference type="InterPro" id="IPR012677">
    <property type="entry name" value="Nucleotide-bd_a/b_plait_sf"/>
</dbReference>
<feature type="region of interest" description="Disordered" evidence="2">
    <location>
        <begin position="76"/>
        <end position="101"/>
    </location>
</feature>
<dbReference type="PROSITE" id="PS50102">
    <property type="entry name" value="RRM"/>
    <property type="match status" value="1"/>
</dbReference>
<dbReference type="SUPFAM" id="SSF54928">
    <property type="entry name" value="RNA-binding domain, RBD"/>
    <property type="match status" value="1"/>
</dbReference>
<evidence type="ECO:0000259" key="3">
    <source>
        <dbReference type="PROSITE" id="PS50102"/>
    </source>
</evidence>
<dbReference type="Proteomes" id="UP000031980">
    <property type="component" value="Unassembled WGS sequence"/>
</dbReference>
<dbReference type="Pfam" id="PF00076">
    <property type="entry name" value="RRM_1"/>
    <property type="match status" value="1"/>
</dbReference>
<dbReference type="EMBL" id="JPIU01000025">
    <property type="protein sequence ID" value="KIO46799.1"/>
    <property type="molecule type" value="Genomic_DNA"/>
</dbReference>
<evidence type="ECO:0000313" key="5">
    <source>
        <dbReference type="EMBL" id="KIO46820.1"/>
    </source>
</evidence>
<dbReference type="SMART" id="SM00360">
    <property type="entry name" value="RRM"/>
    <property type="match status" value="1"/>
</dbReference>
<dbReference type="InterPro" id="IPR000504">
    <property type="entry name" value="RRM_dom"/>
</dbReference>